<dbReference type="Pfam" id="PF00004">
    <property type="entry name" value="AAA"/>
    <property type="match status" value="1"/>
</dbReference>
<dbReference type="InterPro" id="IPR003960">
    <property type="entry name" value="ATPase_AAA_CS"/>
</dbReference>
<dbReference type="InterPro" id="IPR027417">
    <property type="entry name" value="P-loop_NTPase"/>
</dbReference>
<dbReference type="AlphaFoldDB" id="A0A8K1FJ80"/>
<evidence type="ECO:0000256" key="3">
    <source>
        <dbReference type="SAM" id="MobiDB-lite"/>
    </source>
</evidence>
<accession>A0A8K1FJ80</accession>
<evidence type="ECO:0000256" key="1">
    <source>
        <dbReference type="ARBA" id="ARBA00007448"/>
    </source>
</evidence>
<dbReference type="PROSITE" id="PS00674">
    <property type="entry name" value="AAA"/>
    <property type="match status" value="1"/>
</dbReference>
<protein>
    <recommendedName>
        <fullName evidence="4">AAA+ ATPase domain-containing protein</fullName>
    </recommendedName>
</protein>
<keyword evidence="6" id="KW-1185">Reference proteome</keyword>
<evidence type="ECO:0000259" key="4">
    <source>
        <dbReference type="SMART" id="SM00382"/>
    </source>
</evidence>
<reference evidence="5" key="1">
    <citation type="submission" date="2019-03" db="EMBL/GenBank/DDBJ databases">
        <title>Long read genome sequence of the mycoparasitic Pythium oligandrum ATCC 38472 isolated from sugarbeet rhizosphere.</title>
        <authorList>
            <person name="Gaulin E."/>
        </authorList>
    </citation>
    <scope>NUCLEOTIDE SEQUENCE</scope>
    <source>
        <strain evidence="5">ATCC 38472_TT</strain>
    </source>
</reference>
<dbReference type="EMBL" id="SPLM01000076">
    <property type="protein sequence ID" value="TMW61517.1"/>
    <property type="molecule type" value="Genomic_DNA"/>
</dbReference>
<dbReference type="SUPFAM" id="SSF52540">
    <property type="entry name" value="P-loop containing nucleoside triphosphate hydrolases"/>
    <property type="match status" value="1"/>
</dbReference>
<dbReference type="GO" id="GO:0016887">
    <property type="term" value="F:ATP hydrolysis activity"/>
    <property type="evidence" value="ECO:0007669"/>
    <property type="project" value="InterPro"/>
</dbReference>
<dbReference type="SMART" id="SM00382">
    <property type="entry name" value="AAA"/>
    <property type="match status" value="1"/>
</dbReference>
<dbReference type="PANTHER" id="PTHR23070">
    <property type="entry name" value="BCS1 AAA-TYPE ATPASE"/>
    <property type="match status" value="1"/>
</dbReference>
<dbReference type="InterPro" id="IPR050747">
    <property type="entry name" value="Mitochondrial_chaperone_BCS1"/>
</dbReference>
<name>A0A8K1FJ80_PYTOL</name>
<feature type="region of interest" description="Disordered" evidence="3">
    <location>
        <begin position="126"/>
        <end position="149"/>
    </location>
</feature>
<feature type="domain" description="AAA+ ATPase" evidence="4">
    <location>
        <begin position="301"/>
        <end position="478"/>
    </location>
</feature>
<dbReference type="InterPro" id="IPR003959">
    <property type="entry name" value="ATPase_AAA_core"/>
</dbReference>
<evidence type="ECO:0000313" key="5">
    <source>
        <dbReference type="EMBL" id="TMW61517.1"/>
    </source>
</evidence>
<comment type="similarity">
    <text evidence="1">Belongs to the AAA ATPase family. BCS1 subfamily.</text>
</comment>
<evidence type="ECO:0000313" key="6">
    <source>
        <dbReference type="Proteomes" id="UP000794436"/>
    </source>
</evidence>
<sequence>MDPSSMESADLTEFDGLLGEYRTGYALLDGILCLVALALVQQLIAALENDAGASVFIKLWDLVFKREDEERVIEITQRYDCDGYKIWDYDEKNHLLQKAIAQYIAERDDISFDNGRYELVDLVESDDEEDEYWTDSDDEDEESTTESEVYADSRVDCVPQLGVWVEVEPDIFFRHELEKSSNSRNQKGGTQNTVSYRLSTKKSNGTDAIGAFIRKAYTQYQEKARKRAEDDKSRYFYIQSGTIERGSDDGAKKTTMAYKRYALHDEKTFDNLFFHEKDNIMQLLDHFMNKTGKFAIKGSPYKLGFLLHGPPGTGKTSLIKAIAHHTKRHIVTINLSKIESNQELMDVMVDLKFTVHGMDTAVTMSMEDVIFVMEDIDCASSIVGKHVEEPTDPTVSNRQPKTDTMSDFLMAQMMMKSFMSEDQKKQKLNLAGLLNVLDCVIDCPGRIIIMTTNHPEKLDPALIRPGRVNKKLLLSYMGWRQVQQMIEYYSMVTLTDEQTQRLERMFTDATGRVSPAEVEELCAEYETVDAILAGLERLVATIK</sequence>
<feature type="compositionally biased region" description="Acidic residues" evidence="3">
    <location>
        <begin position="126"/>
        <end position="145"/>
    </location>
</feature>
<proteinExistence type="inferred from homology"/>
<keyword evidence="2" id="KW-0067">ATP-binding</keyword>
<evidence type="ECO:0000256" key="2">
    <source>
        <dbReference type="RuleBase" id="RU003651"/>
    </source>
</evidence>
<keyword evidence="2" id="KW-0547">Nucleotide-binding</keyword>
<gene>
    <name evidence="5" type="ORF">Poli38472_012708</name>
</gene>
<dbReference type="Proteomes" id="UP000794436">
    <property type="component" value="Unassembled WGS sequence"/>
</dbReference>
<dbReference type="Gene3D" id="3.40.50.300">
    <property type="entry name" value="P-loop containing nucleotide triphosphate hydrolases"/>
    <property type="match status" value="1"/>
</dbReference>
<comment type="caution">
    <text evidence="5">The sequence shown here is derived from an EMBL/GenBank/DDBJ whole genome shotgun (WGS) entry which is preliminary data.</text>
</comment>
<dbReference type="GO" id="GO:0005524">
    <property type="term" value="F:ATP binding"/>
    <property type="evidence" value="ECO:0007669"/>
    <property type="project" value="UniProtKB-KW"/>
</dbReference>
<dbReference type="InterPro" id="IPR003593">
    <property type="entry name" value="AAA+_ATPase"/>
</dbReference>
<dbReference type="OrthoDB" id="10251412at2759"/>
<organism evidence="5 6">
    <name type="scientific">Pythium oligandrum</name>
    <name type="common">Mycoparasitic fungus</name>
    <dbReference type="NCBI Taxonomy" id="41045"/>
    <lineage>
        <taxon>Eukaryota</taxon>
        <taxon>Sar</taxon>
        <taxon>Stramenopiles</taxon>
        <taxon>Oomycota</taxon>
        <taxon>Peronosporomycetes</taxon>
        <taxon>Pythiales</taxon>
        <taxon>Pythiaceae</taxon>
        <taxon>Pythium</taxon>
    </lineage>
</organism>